<evidence type="ECO:0000259" key="1">
    <source>
        <dbReference type="PROSITE" id="PS51462"/>
    </source>
</evidence>
<dbReference type="InterPro" id="IPR000086">
    <property type="entry name" value="NUDIX_hydrolase_dom"/>
</dbReference>
<name>A0A8J3NU48_9ACTN</name>
<gene>
    <name evidence="2" type="ORF">Cch02nite_60940</name>
</gene>
<dbReference type="AlphaFoldDB" id="A0A8J3NU48"/>
<dbReference type="SUPFAM" id="SSF55811">
    <property type="entry name" value="Nudix"/>
    <property type="match status" value="1"/>
</dbReference>
<reference evidence="2 3" key="1">
    <citation type="submission" date="2021-01" db="EMBL/GenBank/DDBJ databases">
        <title>Whole genome shotgun sequence of Catellatospora chokoriensis NBRC 107358.</title>
        <authorList>
            <person name="Komaki H."/>
            <person name="Tamura T."/>
        </authorList>
    </citation>
    <scope>NUCLEOTIDE SEQUENCE [LARGE SCALE GENOMIC DNA]</scope>
    <source>
        <strain evidence="2 3">NBRC 107358</strain>
    </source>
</reference>
<protein>
    <recommendedName>
        <fullName evidence="1">Nudix hydrolase domain-containing protein</fullName>
    </recommendedName>
</protein>
<comment type="caution">
    <text evidence="2">The sequence shown here is derived from an EMBL/GenBank/DDBJ whole genome shotgun (WGS) entry which is preliminary data.</text>
</comment>
<dbReference type="Proteomes" id="UP000619293">
    <property type="component" value="Unassembled WGS sequence"/>
</dbReference>
<dbReference type="PROSITE" id="PS51462">
    <property type="entry name" value="NUDIX"/>
    <property type="match status" value="1"/>
</dbReference>
<dbReference type="Pfam" id="PF00293">
    <property type="entry name" value="NUDIX"/>
    <property type="match status" value="1"/>
</dbReference>
<dbReference type="InterPro" id="IPR015797">
    <property type="entry name" value="NUDIX_hydrolase-like_dom_sf"/>
</dbReference>
<proteinExistence type="predicted"/>
<keyword evidence="3" id="KW-1185">Reference proteome</keyword>
<sequence length="274" mass="29699">MVAVPDRQRVRAVLLDGDDLILFERTRPGVPQRYWATPGGGVDKHDANLLAALHRELDEELRAVVTAPVPLTFVDTQREDGLWQRQHLFACRLVSMDVANRYGEEFADPAKGTYDVVRVPFTAEAIGDLNMQPEGVAAYLRAAIDQVWQAAQDGRASYSVSFASGTSAQALRRALHEAYGLDPADVFTGTAEDLMGAADVRATVWINPDGGDPAYGCELSAGDSLARATGVSELELATRLCRLTATTALVADTPLHSWLVSADGDYHRSHALRP</sequence>
<evidence type="ECO:0000313" key="2">
    <source>
        <dbReference type="EMBL" id="GIF92650.1"/>
    </source>
</evidence>
<feature type="domain" description="Nudix hydrolase" evidence="1">
    <location>
        <begin position="5"/>
        <end position="164"/>
    </location>
</feature>
<organism evidence="2 3">
    <name type="scientific">Catellatospora chokoriensis</name>
    <dbReference type="NCBI Taxonomy" id="310353"/>
    <lineage>
        <taxon>Bacteria</taxon>
        <taxon>Bacillati</taxon>
        <taxon>Actinomycetota</taxon>
        <taxon>Actinomycetes</taxon>
        <taxon>Micromonosporales</taxon>
        <taxon>Micromonosporaceae</taxon>
        <taxon>Catellatospora</taxon>
    </lineage>
</organism>
<dbReference type="EMBL" id="BONG01000048">
    <property type="protein sequence ID" value="GIF92650.1"/>
    <property type="molecule type" value="Genomic_DNA"/>
</dbReference>
<accession>A0A8J3NU48</accession>
<evidence type="ECO:0000313" key="3">
    <source>
        <dbReference type="Proteomes" id="UP000619293"/>
    </source>
</evidence>
<dbReference type="Gene3D" id="3.90.79.10">
    <property type="entry name" value="Nucleoside Triphosphate Pyrophosphohydrolase"/>
    <property type="match status" value="1"/>
</dbReference>